<feature type="domain" description="HTH cro/C1-type" evidence="1">
    <location>
        <begin position="37"/>
        <end position="68"/>
    </location>
</feature>
<dbReference type="Gene3D" id="1.10.260.40">
    <property type="entry name" value="lambda repressor-like DNA-binding domains"/>
    <property type="match status" value="1"/>
</dbReference>
<gene>
    <name evidence="2" type="ORF">EBBID32_16040</name>
</gene>
<dbReference type="AlphaFoldDB" id="N1MJ87"/>
<accession>N1MJ87</accession>
<comment type="caution">
    <text evidence="2">The sequence shown here is derived from an EMBL/GenBank/DDBJ whole genome shotgun (WGS) entry which is preliminary data.</text>
</comment>
<dbReference type="SMART" id="SM00530">
    <property type="entry name" value="HTH_XRE"/>
    <property type="match status" value="1"/>
</dbReference>
<evidence type="ECO:0000313" key="3">
    <source>
        <dbReference type="Proteomes" id="UP000013201"/>
    </source>
</evidence>
<reference evidence="3" key="2">
    <citation type="submission" date="2013-04" db="EMBL/GenBank/DDBJ databases">
        <title>Bisphenol A degrading Sphingobium sp. strain BiD32.</title>
        <authorList>
            <person name="Nielsen J.L."/>
            <person name="Zhou N.A."/>
            <person name="Kjeldal H."/>
        </authorList>
    </citation>
    <scope>NUCLEOTIDE SEQUENCE [LARGE SCALE GENOMIC DNA]</scope>
    <source>
        <strain evidence="3">BiD32</strain>
    </source>
</reference>
<protein>
    <submittedName>
        <fullName evidence="2">Transcriptional regulator, XRE family</fullName>
    </submittedName>
</protein>
<dbReference type="SUPFAM" id="SSF47413">
    <property type="entry name" value="lambda repressor-like DNA-binding domains"/>
    <property type="match status" value="1"/>
</dbReference>
<dbReference type="Pfam" id="PF01381">
    <property type="entry name" value="HTH_3"/>
    <property type="match status" value="1"/>
</dbReference>
<dbReference type="InterPro" id="IPR001387">
    <property type="entry name" value="Cro/C1-type_HTH"/>
</dbReference>
<name>N1MJ87_9SPHN</name>
<sequence length="125" mass="13880">MANFAAAITGNEAHMKEHTRSYARVTREALTMMGGLIRLGRKQRKMSETDLAARVGIARSTLQLIEKGHPKVEIGLVFEAAILVGVPLFVDEPSRLAPEISRIDDKLALLPRSVRRARSEVKDDF</sequence>
<dbReference type="InterPro" id="IPR010982">
    <property type="entry name" value="Lambda_DNA-bd_dom_sf"/>
</dbReference>
<dbReference type="CDD" id="cd00093">
    <property type="entry name" value="HTH_XRE"/>
    <property type="match status" value="1"/>
</dbReference>
<evidence type="ECO:0000313" key="2">
    <source>
        <dbReference type="EMBL" id="CCW17265.1"/>
    </source>
</evidence>
<proteinExistence type="predicted"/>
<dbReference type="Proteomes" id="UP000013201">
    <property type="component" value="Unassembled WGS sequence"/>
</dbReference>
<dbReference type="PROSITE" id="PS50943">
    <property type="entry name" value="HTH_CROC1"/>
    <property type="match status" value="1"/>
</dbReference>
<dbReference type="GO" id="GO:0003677">
    <property type="term" value="F:DNA binding"/>
    <property type="evidence" value="ECO:0007669"/>
    <property type="project" value="InterPro"/>
</dbReference>
<keyword evidence="3" id="KW-1185">Reference proteome</keyword>
<evidence type="ECO:0000259" key="1">
    <source>
        <dbReference type="PROSITE" id="PS50943"/>
    </source>
</evidence>
<reference evidence="2 3" key="1">
    <citation type="submission" date="2013-03" db="EMBL/GenBank/DDBJ databases">
        <authorList>
            <person name="Le V."/>
        </authorList>
    </citation>
    <scope>NUCLEOTIDE SEQUENCE [LARGE SCALE GENOMIC DNA]</scope>
    <source>
        <strain evidence="2 3">BiD32</strain>
    </source>
</reference>
<organism evidence="2 3">
    <name type="scientific">Sphingobium indicum BiD32</name>
    <dbReference type="NCBI Taxonomy" id="1301087"/>
    <lineage>
        <taxon>Bacteria</taxon>
        <taxon>Pseudomonadati</taxon>
        <taxon>Pseudomonadota</taxon>
        <taxon>Alphaproteobacteria</taxon>
        <taxon>Sphingomonadales</taxon>
        <taxon>Sphingomonadaceae</taxon>
        <taxon>Sphingobium</taxon>
    </lineage>
</organism>
<dbReference type="EMBL" id="CAVK010000072">
    <property type="protein sequence ID" value="CCW17265.1"/>
    <property type="molecule type" value="Genomic_DNA"/>
</dbReference>